<feature type="compositionally biased region" description="Low complexity" evidence="1">
    <location>
        <begin position="123"/>
        <end position="149"/>
    </location>
</feature>
<dbReference type="AlphaFoldDB" id="A0A418B143"/>
<sequence length="167" mass="18968">MHDHDAMNRRHVEYPTAPTTALLNVHNMRRVLADTKIPDEWRCRYKTGKCNYPRALKTNKKDGTDAMLLLCERHRRLQNKTKKRSDTKYKADRAMLRVVKRLHPDLVHHKSSTLRSNGQCPASPSSSLSSMSTDSLPVQSTTSCSASTPPSVLFSPSELDMLAFYLL</sequence>
<dbReference type="VEuPathDB" id="FungiDB:H310_09987"/>
<feature type="compositionally biased region" description="Polar residues" evidence="1">
    <location>
        <begin position="113"/>
        <end position="122"/>
    </location>
</feature>
<gene>
    <name evidence="2" type="ORF">DYB32_003221</name>
</gene>
<dbReference type="Proteomes" id="UP000285060">
    <property type="component" value="Unassembled WGS sequence"/>
</dbReference>
<organism evidence="2 3">
    <name type="scientific">Aphanomyces invadans</name>
    <dbReference type="NCBI Taxonomy" id="157072"/>
    <lineage>
        <taxon>Eukaryota</taxon>
        <taxon>Sar</taxon>
        <taxon>Stramenopiles</taxon>
        <taxon>Oomycota</taxon>
        <taxon>Saprolegniomycetes</taxon>
        <taxon>Saprolegniales</taxon>
        <taxon>Verrucalvaceae</taxon>
        <taxon>Aphanomyces</taxon>
    </lineage>
</organism>
<reference evidence="2 3" key="1">
    <citation type="submission" date="2018-08" db="EMBL/GenBank/DDBJ databases">
        <title>Aphanomyces genome sequencing and annotation.</title>
        <authorList>
            <person name="Minardi D."/>
            <person name="Oidtmann B."/>
            <person name="Van Der Giezen M."/>
            <person name="Studholme D.J."/>
        </authorList>
    </citation>
    <scope>NUCLEOTIDE SEQUENCE [LARGE SCALE GENOMIC DNA]</scope>
    <source>
        <strain evidence="2 3">NJM0002</strain>
    </source>
</reference>
<evidence type="ECO:0000313" key="2">
    <source>
        <dbReference type="EMBL" id="RHY31719.1"/>
    </source>
</evidence>
<comment type="caution">
    <text evidence="2">The sequence shown here is derived from an EMBL/GenBank/DDBJ whole genome shotgun (WGS) entry which is preliminary data.</text>
</comment>
<evidence type="ECO:0000256" key="1">
    <source>
        <dbReference type="SAM" id="MobiDB-lite"/>
    </source>
</evidence>
<keyword evidence="3" id="KW-1185">Reference proteome</keyword>
<proteinExistence type="predicted"/>
<accession>A0A418B143</accession>
<name>A0A418B143_9STRA</name>
<dbReference type="EMBL" id="QUSY01000190">
    <property type="protein sequence ID" value="RHY31719.1"/>
    <property type="molecule type" value="Genomic_DNA"/>
</dbReference>
<feature type="region of interest" description="Disordered" evidence="1">
    <location>
        <begin position="108"/>
        <end position="149"/>
    </location>
</feature>
<protein>
    <submittedName>
        <fullName evidence="2">Uncharacterized protein</fullName>
    </submittedName>
</protein>
<evidence type="ECO:0000313" key="3">
    <source>
        <dbReference type="Proteomes" id="UP000285060"/>
    </source>
</evidence>